<proteinExistence type="predicted"/>
<reference evidence="1" key="2">
    <citation type="journal article" date="2015" name="Fish Shellfish Immunol.">
        <title>Early steps in the European eel (Anguilla anguilla)-Vibrio vulnificus interaction in the gills: Role of the RtxA13 toxin.</title>
        <authorList>
            <person name="Callol A."/>
            <person name="Pajuelo D."/>
            <person name="Ebbesson L."/>
            <person name="Teles M."/>
            <person name="MacKenzie S."/>
            <person name="Amaro C."/>
        </authorList>
    </citation>
    <scope>NUCLEOTIDE SEQUENCE</scope>
</reference>
<protein>
    <submittedName>
        <fullName evidence="1">Uncharacterized protein</fullName>
    </submittedName>
</protein>
<dbReference type="AlphaFoldDB" id="A0A0E9VY78"/>
<name>A0A0E9VY78_ANGAN</name>
<sequence>MYFISKTNHTRLAGLLKDIPTGAVFC</sequence>
<organism evidence="1">
    <name type="scientific">Anguilla anguilla</name>
    <name type="common">European freshwater eel</name>
    <name type="synonym">Muraena anguilla</name>
    <dbReference type="NCBI Taxonomy" id="7936"/>
    <lineage>
        <taxon>Eukaryota</taxon>
        <taxon>Metazoa</taxon>
        <taxon>Chordata</taxon>
        <taxon>Craniata</taxon>
        <taxon>Vertebrata</taxon>
        <taxon>Euteleostomi</taxon>
        <taxon>Actinopterygii</taxon>
        <taxon>Neopterygii</taxon>
        <taxon>Teleostei</taxon>
        <taxon>Anguilliformes</taxon>
        <taxon>Anguillidae</taxon>
        <taxon>Anguilla</taxon>
    </lineage>
</organism>
<dbReference type="EMBL" id="GBXM01025540">
    <property type="protein sequence ID" value="JAH83037.1"/>
    <property type="molecule type" value="Transcribed_RNA"/>
</dbReference>
<accession>A0A0E9VY78</accession>
<reference evidence="1" key="1">
    <citation type="submission" date="2014-11" db="EMBL/GenBank/DDBJ databases">
        <authorList>
            <person name="Amaro Gonzalez C."/>
        </authorList>
    </citation>
    <scope>NUCLEOTIDE SEQUENCE</scope>
</reference>
<evidence type="ECO:0000313" key="1">
    <source>
        <dbReference type="EMBL" id="JAH83037.1"/>
    </source>
</evidence>